<evidence type="ECO:0008006" key="3">
    <source>
        <dbReference type="Google" id="ProtNLM"/>
    </source>
</evidence>
<reference evidence="2" key="1">
    <citation type="journal article" date="2019" name="Int. J. Syst. Evol. Microbiol.">
        <title>The Global Catalogue of Microorganisms (GCM) 10K type strain sequencing project: providing services to taxonomists for standard genome sequencing and annotation.</title>
        <authorList>
            <consortium name="The Broad Institute Genomics Platform"/>
            <consortium name="The Broad Institute Genome Sequencing Center for Infectious Disease"/>
            <person name="Wu L."/>
            <person name="Ma J."/>
        </authorList>
    </citation>
    <scope>NUCLEOTIDE SEQUENCE [LARGE SCALE GENOMIC DNA]</scope>
    <source>
        <strain evidence="2">JCM 31202</strain>
    </source>
</reference>
<protein>
    <recommendedName>
        <fullName evidence="3">ATP-binding protein</fullName>
    </recommendedName>
</protein>
<keyword evidence="2" id="KW-1185">Reference proteome</keyword>
<accession>A0ABW3EJX7</accession>
<sequence length="330" mass="36877">MAAPLPPPEHNIAMWGATGSGKTTFLAALDIALNRADDVDWRVIGANEASTDKLVELSGTLVNDNAFPEATSGIEQYRWRLIGQTERREGRLWNRRRVKRGHAIGLDVHDAEGELFSNDFIGDHGPMVESLAKSRGIVYLFDPIREFKVGDAYRSLDGMLARLAQVMLNSADAPEDGRLPHHVAVCTTKFDEVRVLQTAEHLGLLDFDEDEHGFPRVVHDEDARELFRELCSVSASGTADLVLRKLTRYFAEDRIRFFVTSAVGFHLDPRVGRFDLRDFQNVVPDPDSERGFRIRTSVYPINVMEPVLWLAEKLADGRAAAPRSAAEAAR</sequence>
<dbReference type="SUPFAM" id="SSF52540">
    <property type="entry name" value="P-loop containing nucleoside triphosphate hydrolases"/>
    <property type="match status" value="1"/>
</dbReference>
<dbReference type="Proteomes" id="UP001596972">
    <property type="component" value="Unassembled WGS sequence"/>
</dbReference>
<gene>
    <name evidence="1" type="ORF">ACFQ11_05310</name>
</gene>
<evidence type="ECO:0000313" key="1">
    <source>
        <dbReference type="EMBL" id="MFD0899799.1"/>
    </source>
</evidence>
<dbReference type="InterPro" id="IPR027417">
    <property type="entry name" value="P-loop_NTPase"/>
</dbReference>
<organism evidence="1 2">
    <name type="scientific">Actinomadura sediminis</name>
    <dbReference type="NCBI Taxonomy" id="1038904"/>
    <lineage>
        <taxon>Bacteria</taxon>
        <taxon>Bacillati</taxon>
        <taxon>Actinomycetota</taxon>
        <taxon>Actinomycetes</taxon>
        <taxon>Streptosporangiales</taxon>
        <taxon>Thermomonosporaceae</taxon>
        <taxon>Actinomadura</taxon>
    </lineage>
</organism>
<comment type="caution">
    <text evidence="1">The sequence shown here is derived from an EMBL/GenBank/DDBJ whole genome shotgun (WGS) entry which is preliminary data.</text>
</comment>
<dbReference type="EMBL" id="JBHTJA010000005">
    <property type="protein sequence ID" value="MFD0899799.1"/>
    <property type="molecule type" value="Genomic_DNA"/>
</dbReference>
<proteinExistence type="predicted"/>
<evidence type="ECO:0000313" key="2">
    <source>
        <dbReference type="Proteomes" id="UP001596972"/>
    </source>
</evidence>
<name>A0ABW3EJX7_9ACTN</name>
<dbReference type="RefSeq" id="WP_378296691.1">
    <property type="nucleotide sequence ID" value="NZ_JBHTJA010000005.1"/>
</dbReference>